<feature type="domain" description="Outer membrane protein assembly factor BamE" evidence="6">
    <location>
        <begin position="33"/>
        <end position="101"/>
    </location>
</feature>
<dbReference type="GO" id="GO:1990063">
    <property type="term" value="C:Bam protein complex"/>
    <property type="evidence" value="ECO:0007669"/>
    <property type="project" value="TreeGrafter"/>
</dbReference>
<keyword evidence="3 4" id="KW-0998">Cell outer membrane</keyword>
<name>D9SIJ5_GALCS</name>
<dbReference type="InterPro" id="IPR037873">
    <property type="entry name" value="BamE-like"/>
</dbReference>
<dbReference type="Gene3D" id="3.30.1450.10">
    <property type="match status" value="1"/>
</dbReference>
<comment type="subcellular location">
    <subcellularLocation>
        <location evidence="4">Cell outer membrane</location>
        <topology evidence="4">Lipid-anchor</topology>
    </subcellularLocation>
</comment>
<keyword evidence="4" id="KW-0564">Palmitate</keyword>
<keyword evidence="2 4" id="KW-0472">Membrane</keyword>
<dbReference type="RefSeq" id="WP_013294089.1">
    <property type="nucleotide sequence ID" value="NC_014394.1"/>
</dbReference>
<dbReference type="PANTHER" id="PTHR37482:SF1">
    <property type="entry name" value="OUTER MEMBRANE PROTEIN ASSEMBLY FACTOR BAME"/>
    <property type="match status" value="1"/>
</dbReference>
<evidence type="ECO:0000313" key="7">
    <source>
        <dbReference type="EMBL" id="ADL56158.1"/>
    </source>
</evidence>
<evidence type="ECO:0000256" key="4">
    <source>
        <dbReference type="HAMAP-Rule" id="MF_00925"/>
    </source>
</evidence>
<feature type="signal peptide" evidence="5">
    <location>
        <begin position="1"/>
        <end position="19"/>
    </location>
</feature>
<dbReference type="STRING" id="395494.Galf_2153"/>
<dbReference type="GO" id="GO:0030674">
    <property type="term" value="F:protein-macromolecule adaptor activity"/>
    <property type="evidence" value="ECO:0007669"/>
    <property type="project" value="TreeGrafter"/>
</dbReference>
<dbReference type="HAMAP" id="MF_00925">
    <property type="entry name" value="OM_assembly_BamE"/>
    <property type="match status" value="1"/>
</dbReference>
<dbReference type="AlphaFoldDB" id="D9SIJ5"/>
<sequence>MRIKIVLLSLLLASCGSIDTPTLSPYKMDIRQGNFVTVEMRDKIKVGMSRAQVRYALGTPMISDVFHGNRWDYVYRLEQKRELVDQQRLTLYFDGEHLVRIDDSALTVKSVTPDVKSAE</sequence>
<keyword evidence="4" id="KW-0449">Lipoprotein</keyword>
<accession>D9SIJ5</accession>
<dbReference type="eggNOG" id="COG2913">
    <property type="taxonomic scope" value="Bacteria"/>
</dbReference>
<organism evidence="7 8">
    <name type="scientific">Gallionella capsiferriformans (strain ES-2)</name>
    <name type="common">Gallionella ferruginea capsiferriformans (strain ES-2)</name>
    <dbReference type="NCBI Taxonomy" id="395494"/>
    <lineage>
        <taxon>Bacteria</taxon>
        <taxon>Pseudomonadati</taxon>
        <taxon>Pseudomonadota</taxon>
        <taxon>Betaproteobacteria</taxon>
        <taxon>Nitrosomonadales</taxon>
        <taxon>Gallionellaceae</taxon>
        <taxon>Gallionella</taxon>
    </lineage>
</organism>
<keyword evidence="8" id="KW-1185">Reference proteome</keyword>
<dbReference type="GO" id="GO:0051205">
    <property type="term" value="P:protein insertion into membrane"/>
    <property type="evidence" value="ECO:0007669"/>
    <property type="project" value="UniProtKB-UniRule"/>
</dbReference>
<evidence type="ECO:0000259" key="6">
    <source>
        <dbReference type="Pfam" id="PF04355"/>
    </source>
</evidence>
<gene>
    <name evidence="4" type="primary">bamE</name>
    <name evidence="7" type="ordered locus">Galf_2153</name>
</gene>
<dbReference type="PROSITE" id="PS51257">
    <property type="entry name" value="PROKAR_LIPOPROTEIN"/>
    <property type="match status" value="1"/>
</dbReference>
<protein>
    <recommendedName>
        <fullName evidence="4">Outer membrane protein assembly factor BamE</fullName>
    </recommendedName>
</protein>
<dbReference type="HOGENOM" id="CLU_083835_3_1_4"/>
<comment type="function">
    <text evidence="4">Part of the outer membrane protein assembly complex, which is involved in assembly and insertion of beta-barrel proteins into the outer membrane.</text>
</comment>
<dbReference type="InterPro" id="IPR026592">
    <property type="entry name" value="BamE"/>
</dbReference>
<dbReference type="EMBL" id="CP002159">
    <property type="protein sequence ID" value="ADL56158.1"/>
    <property type="molecule type" value="Genomic_DNA"/>
</dbReference>
<dbReference type="Pfam" id="PF04355">
    <property type="entry name" value="BamE"/>
    <property type="match status" value="1"/>
</dbReference>
<evidence type="ECO:0000256" key="3">
    <source>
        <dbReference type="ARBA" id="ARBA00023237"/>
    </source>
</evidence>
<dbReference type="GO" id="GO:0043165">
    <property type="term" value="P:Gram-negative-bacterium-type cell outer membrane assembly"/>
    <property type="evidence" value="ECO:0007669"/>
    <property type="project" value="UniProtKB-UniRule"/>
</dbReference>
<dbReference type="InterPro" id="IPR007450">
    <property type="entry name" value="BamE_dom"/>
</dbReference>
<evidence type="ECO:0000256" key="1">
    <source>
        <dbReference type="ARBA" id="ARBA00022729"/>
    </source>
</evidence>
<dbReference type="PANTHER" id="PTHR37482">
    <property type="entry name" value="OUTER MEMBRANE PROTEIN ASSEMBLY FACTOR BAME"/>
    <property type="match status" value="1"/>
</dbReference>
<dbReference type="KEGG" id="gca:Galf_2153"/>
<comment type="subunit">
    <text evidence="4">Part of the Bam complex.</text>
</comment>
<comment type="similarity">
    <text evidence="4">Belongs to the BamE family.</text>
</comment>
<evidence type="ECO:0000256" key="2">
    <source>
        <dbReference type="ARBA" id="ARBA00023136"/>
    </source>
</evidence>
<evidence type="ECO:0000256" key="5">
    <source>
        <dbReference type="SAM" id="SignalP"/>
    </source>
</evidence>
<keyword evidence="1 4" id="KW-0732">Signal</keyword>
<dbReference type="Proteomes" id="UP000001235">
    <property type="component" value="Chromosome"/>
</dbReference>
<proteinExistence type="inferred from homology"/>
<dbReference type="OrthoDB" id="9808250at2"/>
<reference evidence="7 8" key="1">
    <citation type="submission" date="2010-08" db="EMBL/GenBank/DDBJ databases">
        <title>Complete sequence of Gallionella capsiferriformans ES-2.</title>
        <authorList>
            <consortium name="US DOE Joint Genome Institute"/>
            <person name="Lucas S."/>
            <person name="Copeland A."/>
            <person name="Lapidus A."/>
            <person name="Cheng J.-F."/>
            <person name="Bruce D."/>
            <person name="Goodwin L."/>
            <person name="Pitluck S."/>
            <person name="Chertkov O."/>
            <person name="Davenport K.W."/>
            <person name="Detter J.C."/>
            <person name="Han C."/>
            <person name="Tapia R."/>
            <person name="Land M."/>
            <person name="Hauser L."/>
            <person name="Chang Y.-J."/>
            <person name="Jeffries C."/>
            <person name="Kyrpides N."/>
            <person name="Ivanova N."/>
            <person name="Mikhailova N."/>
            <person name="Shelobolina E.S."/>
            <person name="Picardal F."/>
            <person name="Roden E."/>
            <person name="Emerson D."/>
            <person name="Woyke T."/>
        </authorList>
    </citation>
    <scope>NUCLEOTIDE SEQUENCE [LARGE SCALE GENOMIC DNA]</scope>
    <source>
        <strain evidence="7 8">ES-2</strain>
    </source>
</reference>
<feature type="chain" id="PRO_5009010247" description="Outer membrane protein assembly factor BamE" evidence="5">
    <location>
        <begin position="20"/>
        <end position="119"/>
    </location>
</feature>
<evidence type="ECO:0000313" key="8">
    <source>
        <dbReference type="Proteomes" id="UP000001235"/>
    </source>
</evidence>